<gene>
    <name evidence="1" type="ORF">CesoFtcFv8_026969</name>
</gene>
<sequence length="94" mass="10345">MILLYTINNADLLLLHVCYEAASPPPIADEAPGNVPLDHPLIPTANRCRRETLQEIHQGCVGMKRSCPLPPGERGHWSYESQLSYGEKHSGGVL</sequence>
<dbReference type="EMBL" id="JAULUE010002068">
    <property type="protein sequence ID" value="KAK5875945.1"/>
    <property type="molecule type" value="Genomic_DNA"/>
</dbReference>
<proteinExistence type="predicted"/>
<dbReference type="Proteomes" id="UP001335648">
    <property type="component" value="Unassembled WGS sequence"/>
</dbReference>
<evidence type="ECO:0000313" key="1">
    <source>
        <dbReference type="EMBL" id="KAK5875945.1"/>
    </source>
</evidence>
<accession>A0AAN8B060</accession>
<organism evidence="1 2">
    <name type="scientific">Champsocephalus esox</name>
    <name type="common">pike icefish</name>
    <dbReference type="NCBI Taxonomy" id="159716"/>
    <lineage>
        <taxon>Eukaryota</taxon>
        <taxon>Metazoa</taxon>
        <taxon>Chordata</taxon>
        <taxon>Craniata</taxon>
        <taxon>Vertebrata</taxon>
        <taxon>Euteleostomi</taxon>
        <taxon>Actinopterygii</taxon>
        <taxon>Neopterygii</taxon>
        <taxon>Teleostei</taxon>
        <taxon>Neoteleostei</taxon>
        <taxon>Acanthomorphata</taxon>
        <taxon>Eupercaria</taxon>
        <taxon>Perciformes</taxon>
        <taxon>Notothenioidei</taxon>
        <taxon>Channichthyidae</taxon>
        <taxon>Champsocephalus</taxon>
    </lineage>
</organism>
<dbReference type="AlphaFoldDB" id="A0AAN8B060"/>
<evidence type="ECO:0000313" key="2">
    <source>
        <dbReference type="Proteomes" id="UP001335648"/>
    </source>
</evidence>
<keyword evidence="2" id="KW-1185">Reference proteome</keyword>
<protein>
    <submittedName>
        <fullName evidence="1">Uncharacterized protein</fullName>
    </submittedName>
</protein>
<reference evidence="1 2" key="1">
    <citation type="journal article" date="2023" name="Mol. Biol. Evol.">
        <title>Genomics of Secondarily Temperate Adaptation in the Only Non-Antarctic Icefish.</title>
        <authorList>
            <person name="Rivera-Colon A.G."/>
            <person name="Rayamajhi N."/>
            <person name="Minhas B.F."/>
            <person name="Madrigal G."/>
            <person name="Bilyk K.T."/>
            <person name="Yoon V."/>
            <person name="Hune M."/>
            <person name="Gregory S."/>
            <person name="Cheng C.H.C."/>
            <person name="Catchen J.M."/>
        </authorList>
    </citation>
    <scope>NUCLEOTIDE SEQUENCE [LARGE SCALE GENOMIC DNA]</scope>
    <source>
        <strain evidence="1">JC2023a</strain>
    </source>
</reference>
<name>A0AAN8B060_9TELE</name>
<comment type="caution">
    <text evidence="1">The sequence shown here is derived from an EMBL/GenBank/DDBJ whole genome shotgun (WGS) entry which is preliminary data.</text>
</comment>